<dbReference type="InterPro" id="IPR027417">
    <property type="entry name" value="P-loop_NTPase"/>
</dbReference>
<proteinExistence type="predicted"/>
<dbReference type="Pfam" id="PF01656">
    <property type="entry name" value="CbiA"/>
    <property type="match status" value="1"/>
</dbReference>
<evidence type="ECO:0000313" key="3">
    <source>
        <dbReference type="Proteomes" id="UP000494365"/>
    </source>
</evidence>
<evidence type="ECO:0000259" key="1">
    <source>
        <dbReference type="Pfam" id="PF01656"/>
    </source>
</evidence>
<dbReference type="RefSeq" id="WP_175152659.1">
    <property type="nucleotide sequence ID" value="NZ_CADIKK010000033.1"/>
</dbReference>
<dbReference type="EMBL" id="CADIKK010000033">
    <property type="protein sequence ID" value="CAB3802598.1"/>
    <property type="molecule type" value="Genomic_DNA"/>
</dbReference>
<dbReference type="PANTHER" id="PTHR13696">
    <property type="entry name" value="P-LOOP CONTAINING NUCLEOSIDE TRIPHOSPHATE HYDROLASE"/>
    <property type="match status" value="1"/>
</dbReference>
<organism evidence="2 3">
    <name type="scientific">Paraburkholderia ultramafica</name>
    <dbReference type="NCBI Taxonomy" id="1544867"/>
    <lineage>
        <taxon>Bacteria</taxon>
        <taxon>Pseudomonadati</taxon>
        <taxon>Pseudomonadota</taxon>
        <taxon>Betaproteobacteria</taxon>
        <taxon>Burkholderiales</taxon>
        <taxon>Burkholderiaceae</taxon>
        <taxon>Paraburkholderia</taxon>
    </lineage>
</organism>
<dbReference type="SUPFAM" id="SSF52540">
    <property type="entry name" value="P-loop containing nucleoside triphosphate hydrolases"/>
    <property type="match status" value="1"/>
</dbReference>
<dbReference type="InterPro" id="IPR050678">
    <property type="entry name" value="DNA_Partitioning_ATPase"/>
</dbReference>
<dbReference type="PIRSF" id="PIRSF009320">
    <property type="entry name" value="Nuc_binding_HP_1000"/>
    <property type="match status" value="1"/>
</dbReference>
<dbReference type="PANTHER" id="PTHR13696:SF96">
    <property type="entry name" value="COBQ_COBB_MIND_PARA NUCLEOTIDE BINDING DOMAIN-CONTAINING PROTEIN"/>
    <property type="match status" value="1"/>
</dbReference>
<feature type="domain" description="CobQ/CobB/MinD/ParA nucleotide binding" evidence="1">
    <location>
        <begin position="4"/>
        <end position="210"/>
    </location>
</feature>
<dbReference type="AlphaFoldDB" id="A0A6S7BU07"/>
<evidence type="ECO:0000313" key="2">
    <source>
        <dbReference type="EMBL" id="CAB3802598.1"/>
    </source>
</evidence>
<gene>
    <name evidence="2" type="ORF">LMG28614_05654</name>
</gene>
<dbReference type="CDD" id="cd02042">
    <property type="entry name" value="ParAB_family"/>
    <property type="match status" value="1"/>
</dbReference>
<accession>A0A6S7BU07</accession>
<keyword evidence="3" id="KW-1185">Reference proteome</keyword>
<reference evidence="2 3" key="1">
    <citation type="submission" date="2020-04" db="EMBL/GenBank/DDBJ databases">
        <authorList>
            <person name="De Canck E."/>
        </authorList>
    </citation>
    <scope>NUCLEOTIDE SEQUENCE [LARGE SCALE GENOMIC DNA]</scope>
    <source>
        <strain evidence="2 3">LMG 28614</strain>
    </source>
</reference>
<dbReference type="InterPro" id="IPR002586">
    <property type="entry name" value="CobQ/CobB/MinD/ParA_Nub-bd_dom"/>
</dbReference>
<name>A0A6S7BU07_9BURK</name>
<dbReference type="Proteomes" id="UP000494365">
    <property type="component" value="Unassembled WGS sequence"/>
</dbReference>
<protein>
    <recommendedName>
        <fullName evidence="1">CobQ/CobB/MinD/ParA nucleotide binding domain-containing protein</fullName>
    </recommendedName>
</protein>
<sequence>MPTISFVSPKGGAGKTTSALLLATQLAARGADVTLVDGDPNHPVRTWGEGEQVPESLTIVSNPKPSKVGEKEAVIPGAILRLVNSETIRDVIEEYAAKSQFVIVDLEGTAELIVGNAIAESDFVIVPTQGSQLDAEQASRAFALIRAHERTVQKYRPDYRLPYAVVFTRTNVAIESRDTRFIRNTFETAGIPFLQTELHERAAFKAMFSYRMPLDKLDRKEVSSVDKAVENAEAFTREVLTRIIEALQQQQEQKQAKVAS</sequence>
<dbReference type="Gene3D" id="3.40.50.300">
    <property type="entry name" value="P-loop containing nucleotide triphosphate hydrolases"/>
    <property type="match status" value="1"/>
</dbReference>